<dbReference type="InterPro" id="IPR001932">
    <property type="entry name" value="PPM-type_phosphatase-like_dom"/>
</dbReference>
<evidence type="ECO:0000313" key="3">
    <source>
        <dbReference type="EMBL" id="MCC2119574.1"/>
    </source>
</evidence>
<dbReference type="InterPro" id="IPR036457">
    <property type="entry name" value="PPM-type-like_dom_sf"/>
</dbReference>
<dbReference type="AlphaFoldDB" id="A0AAE3A1I9"/>
<keyword evidence="4" id="KW-1185">Reference proteome</keyword>
<dbReference type="PANTHER" id="PTHR43156:SF2">
    <property type="entry name" value="STAGE II SPORULATION PROTEIN E"/>
    <property type="match status" value="1"/>
</dbReference>
<proteinExistence type="predicted"/>
<dbReference type="SUPFAM" id="SSF81606">
    <property type="entry name" value="PP2C-like"/>
    <property type="match status" value="1"/>
</dbReference>
<dbReference type="GO" id="GO:0016791">
    <property type="term" value="F:phosphatase activity"/>
    <property type="evidence" value="ECO:0007669"/>
    <property type="project" value="TreeGrafter"/>
</dbReference>
<dbReference type="PANTHER" id="PTHR43156">
    <property type="entry name" value="STAGE II SPORULATION PROTEIN E-RELATED"/>
    <property type="match status" value="1"/>
</dbReference>
<dbReference type="SMART" id="SM00331">
    <property type="entry name" value="PP2C_SIG"/>
    <property type="match status" value="1"/>
</dbReference>
<dbReference type="Gene3D" id="3.60.40.10">
    <property type="entry name" value="PPM-type phosphatase domain"/>
    <property type="match status" value="1"/>
</dbReference>
<feature type="domain" description="PPM-type phosphatase" evidence="2">
    <location>
        <begin position="184"/>
        <end position="393"/>
    </location>
</feature>
<reference evidence="3 4" key="1">
    <citation type="submission" date="2021-10" db="EMBL/GenBank/DDBJ databases">
        <title>Anaerobic single-cell dispensing facilitates the cultivation of human gut bacteria.</title>
        <authorList>
            <person name="Afrizal A."/>
        </authorList>
    </citation>
    <scope>NUCLEOTIDE SEQUENCE [LARGE SCALE GENOMIC DNA]</scope>
    <source>
        <strain evidence="3 4">CLA-AA-H273</strain>
    </source>
</reference>
<comment type="caution">
    <text evidence="3">The sequence shown here is derived from an EMBL/GenBank/DDBJ whole genome shotgun (WGS) entry which is preliminary data.</text>
</comment>
<dbReference type="Proteomes" id="UP001197795">
    <property type="component" value="Unassembled WGS sequence"/>
</dbReference>
<dbReference type="Pfam" id="PF07228">
    <property type="entry name" value="SpoIIE"/>
    <property type="match status" value="1"/>
</dbReference>
<keyword evidence="1" id="KW-0378">Hydrolase</keyword>
<evidence type="ECO:0000313" key="4">
    <source>
        <dbReference type="Proteomes" id="UP001197795"/>
    </source>
</evidence>
<evidence type="ECO:0000259" key="2">
    <source>
        <dbReference type="SMART" id="SM00331"/>
    </source>
</evidence>
<dbReference type="EMBL" id="JAJEPV010000016">
    <property type="protein sequence ID" value="MCC2119574.1"/>
    <property type="molecule type" value="Genomic_DNA"/>
</dbReference>
<dbReference type="RefSeq" id="WP_119624219.1">
    <property type="nucleotide sequence ID" value="NZ_JAJEPV010000016.1"/>
</dbReference>
<name>A0AAE3A1I9_9FIRM</name>
<sequence>MIIGKKEQERLEREQCAQISLLCRQKLMGYAESFEELGKSFRQEIQITGEDRQNILEKCMLWQSRQIMGDHLQEVARIMERVAGEELGYCPLEEKKRKSLVQALKSEGIIARDLCYVEKDGSSSGTEAGISMTLSTEKRHYKAAQVADMLTVLLGKKLQVSSGSPYLVEQEPHCFLFTEEPKYIALTGVSRAVKEGEKVSGDQYATMESEKGKLILLLSDGTGSGEDASRGSGRVMDLMEKMLEAGFGTEASVNLLNSALYAQNEEDDHPTIDLCSLDLYTGECEICKVGGVATFWKTSGRVLCVGGESLPLGIFQKVQIERQMCQIRPGDLLVMMTDGVLDMMEDGEERMAQVLEGLQEQNPQEIAEKILSYAICASEGRIRDDMTVFVLCLWENT</sequence>
<dbReference type="InterPro" id="IPR052016">
    <property type="entry name" value="Bact_Sigma-Reg"/>
</dbReference>
<accession>A0AAE3A1I9</accession>
<protein>
    <submittedName>
        <fullName evidence="3">SpoIIE family protein phosphatase</fullName>
    </submittedName>
</protein>
<gene>
    <name evidence="3" type="ORF">LKD75_08205</name>
</gene>
<organism evidence="3 4">
    <name type="scientific">Waltera acetigignens</name>
    <dbReference type="NCBI Taxonomy" id="2981769"/>
    <lineage>
        <taxon>Bacteria</taxon>
        <taxon>Bacillati</taxon>
        <taxon>Bacillota</taxon>
        <taxon>Clostridia</taxon>
        <taxon>Lachnospirales</taxon>
        <taxon>Lachnospiraceae</taxon>
        <taxon>Waltera</taxon>
    </lineage>
</organism>
<evidence type="ECO:0000256" key="1">
    <source>
        <dbReference type="ARBA" id="ARBA00022801"/>
    </source>
</evidence>